<feature type="compositionally biased region" description="Polar residues" evidence="1">
    <location>
        <begin position="418"/>
        <end position="428"/>
    </location>
</feature>
<dbReference type="KEGG" id="ehx:EMIHUDRAFT_448826"/>
<feature type="compositionally biased region" description="Low complexity" evidence="1">
    <location>
        <begin position="73"/>
        <end position="91"/>
    </location>
</feature>
<proteinExistence type="predicted"/>
<reference evidence="4" key="1">
    <citation type="journal article" date="2013" name="Nature">
        <title>Pan genome of the phytoplankton Emiliania underpins its global distribution.</title>
        <authorList>
            <person name="Read B.A."/>
            <person name="Kegel J."/>
            <person name="Klute M.J."/>
            <person name="Kuo A."/>
            <person name="Lefebvre S.C."/>
            <person name="Maumus F."/>
            <person name="Mayer C."/>
            <person name="Miller J."/>
            <person name="Monier A."/>
            <person name="Salamov A."/>
            <person name="Young J."/>
            <person name="Aguilar M."/>
            <person name="Claverie J.M."/>
            <person name="Frickenhaus S."/>
            <person name="Gonzalez K."/>
            <person name="Herman E.K."/>
            <person name="Lin Y.C."/>
            <person name="Napier J."/>
            <person name="Ogata H."/>
            <person name="Sarno A.F."/>
            <person name="Shmutz J."/>
            <person name="Schroeder D."/>
            <person name="de Vargas C."/>
            <person name="Verret F."/>
            <person name="von Dassow P."/>
            <person name="Valentin K."/>
            <person name="Van de Peer Y."/>
            <person name="Wheeler G."/>
            <person name="Dacks J.B."/>
            <person name="Delwiche C.F."/>
            <person name="Dyhrman S.T."/>
            <person name="Glockner G."/>
            <person name="John U."/>
            <person name="Richards T."/>
            <person name="Worden A.Z."/>
            <person name="Zhang X."/>
            <person name="Grigoriev I.V."/>
            <person name="Allen A.E."/>
            <person name="Bidle K."/>
            <person name="Borodovsky M."/>
            <person name="Bowler C."/>
            <person name="Brownlee C."/>
            <person name="Cock J.M."/>
            <person name="Elias M."/>
            <person name="Gladyshev V.N."/>
            <person name="Groth M."/>
            <person name="Guda C."/>
            <person name="Hadaegh A."/>
            <person name="Iglesias-Rodriguez M.D."/>
            <person name="Jenkins J."/>
            <person name="Jones B.M."/>
            <person name="Lawson T."/>
            <person name="Leese F."/>
            <person name="Lindquist E."/>
            <person name="Lobanov A."/>
            <person name="Lomsadze A."/>
            <person name="Malik S.B."/>
            <person name="Marsh M.E."/>
            <person name="Mackinder L."/>
            <person name="Mock T."/>
            <person name="Mueller-Roeber B."/>
            <person name="Pagarete A."/>
            <person name="Parker M."/>
            <person name="Probert I."/>
            <person name="Quesneville H."/>
            <person name="Raines C."/>
            <person name="Rensing S.A."/>
            <person name="Riano-Pachon D.M."/>
            <person name="Richier S."/>
            <person name="Rokitta S."/>
            <person name="Shiraiwa Y."/>
            <person name="Soanes D.M."/>
            <person name="van der Giezen M."/>
            <person name="Wahlund T.M."/>
            <person name="Williams B."/>
            <person name="Wilson W."/>
            <person name="Wolfe G."/>
            <person name="Wurch L.L."/>
        </authorList>
    </citation>
    <scope>NUCLEOTIDE SEQUENCE</scope>
</reference>
<feature type="compositionally biased region" description="Low complexity" evidence="1">
    <location>
        <begin position="197"/>
        <end position="206"/>
    </location>
</feature>
<dbReference type="EnsemblProtists" id="EOD39460">
    <property type="protein sequence ID" value="EOD39460"/>
    <property type="gene ID" value="EMIHUDRAFT_448826"/>
</dbReference>
<sequence length="722" mass="74069">MLNFIGEYFSPREQREDAPPAAGLGDAEASEAAPDPSPPAPDGQEVEQGASGEDLTASGAAEDGTGAALTPHEGPAAAPGAADAPEGDPAANQPEAASHAAQVAALRATLAAASARTAAATAAADASSSSDYDDDDSASADEGGPSEPAPVAQLAGARGFKLNLGQVPQDAVEGGKPVAVPPTPTAVGDGAKDQTPAAAAMAAGAASSTPRTAGATPRQGEEGARPRLQRGASQRMRGVLLSQSSSPALFSQQQRSILQAIGPRLAELPDLPRTPQSRVLAAALKSLPPLPPLPAVSANDKEFPAAAVSMSRLIIELADRCFDLGQYASGEAKEKAAAITLKAHDNRLKANELSPVREWQRNMRWYASIALSLGPLAGRSRDQLSLAPSDGCRPKSESQLSAGTGHSPSGAAGRVNGASINSSVGSSHGTREGESGGSPFVEGRPPERERTVAAVNRQAILQELREADQKLQHSHPAFAPSRASFEAADAQPFVEALQRVHAAATALHQELIATLELPPAAARLLPKAAKALLPNDVTAALDKLATASDTKAVERVVRRLKVGTASPDSALELLDRVQRAAEVWRIKSRATGAAAPGGSTDAESAARLLQTQEGSSPDPSPAARRGGWASMLKMGGAPRSRAVRLQARCFAARQLCVEIRRAQPDLGTTSCEASKVSANGQVALAMLVAYATALSSHARPAVRFYSRLAVSSIPAVSPVELC</sequence>
<name>A0A0D3KUM5_EMIH1</name>
<dbReference type="GO" id="GO:0005085">
    <property type="term" value="F:guanyl-nucleotide exchange factor activity"/>
    <property type="evidence" value="ECO:0007669"/>
    <property type="project" value="InterPro"/>
</dbReference>
<protein>
    <recommendedName>
        <fullName evidence="2">PRONE domain-containing protein</fullName>
    </recommendedName>
</protein>
<keyword evidence="4" id="KW-1185">Reference proteome</keyword>
<dbReference type="GeneID" id="17284731"/>
<evidence type="ECO:0000313" key="3">
    <source>
        <dbReference type="EnsemblProtists" id="EOD39460"/>
    </source>
</evidence>
<evidence type="ECO:0000259" key="2">
    <source>
        <dbReference type="Pfam" id="PF03759"/>
    </source>
</evidence>
<dbReference type="HOGENOM" id="CLU_383403_0_0_1"/>
<feature type="domain" description="PRONE" evidence="2">
    <location>
        <begin position="496"/>
        <end position="698"/>
    </location>
</feature>
<accession>A0A0D3KUM5</accession>
<dbReference type="PaxDb" id="2903-EOD39460"/>
<dbReference type="Proteomes" id="UP000013827">
    <property type="component" value="Unassembled WGS sequence"/>
</dbReference>
<dbReference type="Pfam" id="PF03759">
    <property type="entry name" value="PRONE"/>
    <property type="match status" value="1"/>
</dbReference>
<feature type="region of interest" description="Disordered" evidence="1">
    <location>
        <begin position="1"/>
        <end position="247"/>
    </location>
</feature>
<feature type="compositionally biased region" description="Polar residues" evidence="1">
    <location>
        <begin position="397"/>
        <end position="407"/>
    </location>
</feature>
<feature type="region of interest" description="Disordered" evidence="1">
    <location>
        <begin position="382"/>
        <end position="451"/>
    </location>
</feature>
<dbReference type="RefSeq" id="XP_005791889.1">
    <property type="nucleotide sequence ID" value="XM_005791832.1"/>
</dbReference>
<evidence type="ECO:0000256" key="1">
    <source>
        <dbReference type="SAM" id="MobiDB-lite"/>
    </source>
</evidence>
<evidence type="ECO:0000313" key="4">
    <source>
        <dbReference type="Proteomes" id="UP000013827"/>
    </source>
</evidence>
<reference evidence="3" key="2">
    <citation type="submission" date="2024-10" db="UniProtKB">
        <authorList>
            <consortium name="EnsemblProtists"/>
        </authorList>
    </citation>
    <scope>IDENTIFICATION</scope>
</reference>
<organism evidence="3 4">
    <name type="scientific">Emiliania huxleyi (strain CCMP1516)</name>
    <dbReference type="NCBI Taxonomy" id="280463"/>
    <lineage>
        <taxon>Eukaryota</taxon>
        <taxon>Haptista</taxon>
        <taxon>Haptophyta</taxon>
        <taxon>Prymnesiophyceae</taxon>
        <taxon>Isochrysidales</taxon>
        <taxon>Noelaerhabdaceae</taxon>
        <taxon>Emiliania</taxon>
    </lineage>
</organism>
<dbReference type="InterPro" id="IPR005512">
    <property type="entry name" value="PRONE_dom"/>
</dbReference>
<dbReference type="AlphaFoldDB" id="A0A0D3KUM5"/>
<feature type="compositionally biased region" description="Low complexity" evidence="1">
    <location>
        <begin position="104"/>
        <end position="130"/>
    </location>
</feature>